<accession>A0A1H2WWB9</accession>
<dbReference type="STRING" id="762486.SAMN05444411_102305"/>
<protein>
    <submittedName>
        <fullName evidence="1">Uncharacterized protein</fullName>
    </submittedName>
</protein>
<dbReference type="OrthoDB" id="6382233at2"/>
<proteinExistence type="predicted"/>
<evidence type="ECO:0000313" key="1">
    <source>
        <dbReference type="EMBL" id="SDW84953.1"/>
    </source>
</evidence>
<gene>
    <name evidence="1" type="ORF">SAMN05444411_102305</name>
</gene>
<dbReference type="AlphaFoldDB" id="A0A1H2WWB9"/>
<organism evidence="1 2">
    <name type="scientific">Lutibacter oricola</name>
    <dbReference type="NCBI Taxonomy" id="762486"/>
    <lineage>
        <taxon>Bacteria</taxon>
        <taxon>Pseudomonadati</taxon>
        <taxon>Bacteroidota</taxon>
        <taxon>Flavobacteriia</taxon>
        <taxon>Flavobacteriales</taxon>
        <taxon>Flavobacteriaceae</taxon>
        <taxon>Lutibacter</taxon>
    </lineage>
</organism>
<name>A0A1H2WWB9_9FLAO</name>
<keyword evidence="2" id="KW-1185">Reference proteome</keyword>
<dbReference type="EMBL" id="FNNJ01000002">
    <property type="protein sequence ID" value="SDW84953.1"/>
    <property type="molecule type" value="Genomic_DNA"/>
</dbReference>
<sequence length="290" mass="33430">MKRSLLIISIVTAIMLPNLVTSQIIKFNYNRIACSADGNAQPDLEYTGKYNYADPDDWGATPAALAILAKRKLQSKLVHYSYNNFMPSPPHTTVRNYMKEGVDGSIKRWNFDKNIFFDVGTHKKEAIKHLKIELAKSTAKNPLFFINMGPSEFLYQAVQLVMAEGEKEALSHVYILSHSNYNDNHLRRPNHHTIDEVIKLSGDRLNFKRIKDQNKKSLPNEGWSSYHDWSVWNWLRDHKNKDIAWIWKCMKKHNEKRADISDAGLIYYLLTGDEDGNPAKFQAFLGDSIN</sequence>
<reference evidence="1 2" key="1">
    <citation type="submission" date="2016-10" db="EMBL/GenBank/DDBJ databases">
        <authorList>
            <person name="de Groot N.N."/>
        </authorList>
    </citation>
    <scope>NUCLEOTIDE SEQUENCE [LARGE SCALE GENOMIC DNA]</scope>
    <source>
        <strain evidence="1 2">DSM 24956</strain>
    </source>
</reference>
<evidence type="ECO:0000313" key="2">
    <source>
        <dbReference type="Proteomes" id="UP000199595"/>
    </source>
</evidence>
<dbReference type="RefSeq" id="WP_090121226.1">
    <property type="nucleotide sequence ID" value="NZ_FNNJ01000002.1"/>
</dbReference>
<dbReference type="Proteomes" id="UP000199595">
    <property type="component" value="Unassembled WGS sequence"/>
</dbReference>